<evidence type="ECO:0000259" key="6">
    <source>
        <dbReference type="PROSITE" id="PS50110"/>
    </source>
</evidence>
<keyword evidence="8" id="KW-1185">Reference proteome</keyword>
<evidence type="ECO:0000256" key="2">
    <source>
        <dbReference type="ARBA" id="ARBA00023125"/>
    </source>
</evidence>
<comment type="caution">
    <text evidence="7">The sequence shown here is derived from an EMBL/GenBank/DDBJ whole genome shotgun (WGS) entry which is preliminary data.</text>
</comment>
<dbReference type="PRINTS" id="PR00032">
    <property type="entry name" value="HTHARAC"/>
</dbReference>
<dbReference type="InterPro" id="IPR011006">
    <property type="entry name" value="CheY-like_superfamily"/>
</dbReference>
<evidence type="ECO:0000256" key="4">
    <source>
        <dbReference type="PROSITE-ProRule" id="PRU00169"/>
    </source>
</evidence>
<dbReference type="InterPro" id="IPR020449">
    <property type="entry name" value="Tscrpt_reg_AraC-type_HTH"/>
</dbReference>
<evidence type="ECO:0000259" key="5">
    <source>
        <dbReference type="PROSITE" id="PS01124"/>
    </source>
</evidence>
<dbReference type="Proteomes" id="UP000640333">
    <property type="component" value="Unassembled WGS sequence"/>
</dbReference>
<gene>
    <name evidence="7" type="ORF">IOQ59_12835</name>
</gene>
<dbReference type="InterPro" id="IPR009057">
    <property type="entry name" value="Homeodomain-like_sf"/>
</dbReference>
<dbReference type="Gene3D" id="1.10.10.60">
    <property type="entry name" value="Homeodomain-like"/>
    <property type="match status" value="2"/>
</dbReference>
<proteinExistence type="predicted"/>
<dbReference type="Pfam" id="PF12833">
    <property type="entry name" value="HTH_18"/>
    <property type="match status" value="1"/>
</dbReference>
<keyword evidence="1" id="KW-0805">Transcription regulation</keyword>
<organism evidence="7 8">
    <name type="scientific">Pontibacterium sinense</name>
    <dbReference type="NCBI Taxonomy" id="2781979"/>
    <lineage>
        <taxon>Bacteria</taxon>
        <taxon>Pseudomonadati</taxon>
        <taxon>Pseudomonadota</taxon>
        <taxon>Gammaproteobacteria</taxon>
        <taxon>Oceanospirillales</taxon>
        <taxon>Oceanospirillaceae</taxon>
        <taxon>Pontibacterium</taxon>
    </lineage>
</organism>
<dbReference type="PROSITE" id="PS50110">
    <property type="entry name" value="RESPONSE_REGULATORY"/>
    <property type="match status" value="1"/>
</dbReference>
<dbReference type="GO" id="GO:0003700">
    <property type="term" value="F:DNA-binding transcription factor activity"/>
    <property type="evidence" value="ECO:0007669"/>
    <property type="project" value="InterPro"/>
</dbReference>
<dbReference type="InterPro" id="IPR001789">
    <property type="entry name" value="Sig_transdc_resp-reg_receiver"/>
</dbReference>
<dbReference type="PANTHER" id="PTHR43280:SF28">
    <property type="entry name" value="HTH-TYPE TRANSCRIPTIONAL ACTIVATOR RHAS"/>
    <property type="match status" value="1"/>
</dbReference>
<dbReference type="SUPFAM" id="SSF46689">
    <property type="entry name" value="Homeodomain-like"/>
    <property type="match status" value="2"/>
</dbReference>
<dbReference type="SUPFAM" id="SSF52172">
    <property type="entry name" value="CheY-like"/>
    <property type="match status" value="1"/>
</dbReference>
<dbReference type="PROSITE" id="PS00041">
    <property type="entry name" value="HTH_ARAC_FAMILY_1"/>
    <property type="match status" value="1"/>
</dbReference>
<name>A0A8J7K7F1_9GAMM</name>
<dbReference type="RefSeq" id="WP_193953773.1">
    <property type="nucleotide sequence ID" value="NZ_JADEYS010000012.1"/>
</dbReference>
<keyword evidence="2" id="KW-0238">DNA-binding</keyword>
<protein>
    <submittedName>
        <fullName evidence="7">Helix-turn-helix domain-containing protein</fullName>
    </submittedName>
</protein>
<dbReference type="CDD" id="cd00156">
    <property type="entry name" value="REC"/>
    <property type="match status" value="1"/>
</dbReference>
<dbReference type="GO" id="GO:0000160">
    <property type="term" value="P:phosphorelay signal transduction system"/>
    <property type="evidence" value="ECO:0007669"/>
    <property type="project" value="InterPro"/>
</dbReference>
<dbReference type="SMART" id="SM00342">
    <property type="entry name" value="HTH_ARAC"/>
    <property type="match status" value="1"/>
</dbReference>
<evidence type="ECO:0000256" key="1">
    <source>
        <dbReference type="ARBA" id="ARBA00023015"/>
    </source>
</evidence>
<dbReference type="InterPro" id="IPR018060">
    <property type="entry name" value="HTH_AraC"/>
</dbReference>
<sequence length="278" mass="32182">MEKSVLLWIDMKASRSEEGVSILFEKYFVVRMIGADQAAMLTPSDITPSAICFDYDFPDKYGLDLLRSTRMNFPTLPVLLLTEQHSEALAIWALRMRVWDFLVKPLNAAQTEQEIHQLKNQIDTHEHWETTPFNGSNVPPIPEEARFINNGTQEERSLAPAVSYIQQHLTEKISEEQMACLCRMRPFQFSRSFRKICGITFQEFVQRTRIEEAMRLLQNPNMTVLDIALSVGFRDQSYFTRVFKKHIGMAPTAYRDSRIIGETIHSSEHETLDMFGTH</sequence>
<dbReference type="Pfam" id="PF00072">
    <property type="entry name" value="Response_reg"/>
    <property type="match status" value="1"/>
</dbReference>
<dbReference type="GO" id="GO:0043565">
    <property type="term" value="F:sequence-specific DNA binding"/>
    <property type="evidence" value="ECO:0007669"/>
    <property type="project" value="InterPro"/>
</dbReference>
<dbReference type="InterPro" id="IPR018062">
    <property type="entry name" value="HTH_AraC-typ_CS"/>
</dbReference>
<reference evidence="7" key="1">
    <citation type="submission" date="2020-10" db="EMBL/GenBank/DDBJ databases">
        <title>Bacterium isolated from coastal waters sediment.</title>
        <authorList>
            <person name="Chen R.-J."/>
            <person name="Lu D.-C."/>
            <person name="Zhu K.-L."/>
            <person name="Du Z.-J."/>
        </authorList>
    </citation>
    <scope>NUCLEOTIDE SEQUENCE</scope>
    <source>
        <strain evidence="7">N1Y112</strain>
    </source>
</reference>
<dbReference type="PROSITE" id="PS01124">
    <property type="entry name" value="HTH_ARAC_FAMILY_2"/>
    <property type="match status" value="1"/>
</dbReference>
<evidence type="ECO:0000313" key="8">
    <source>
        <dbReference type="Proteomes" id="UP000640333"/>
    </source>
</evidence>
<feature type="domain" description="HTH araC/xylS-type" evidence="5">
    <location>
        <begin position="159"/>
        <end position="257"/>
    </location>
</feature>
<keyword evidence="3" id="KW-0804">Transcription</keyword>
<feature type="domain" description="Response regulatory" evidence="6">
    <location>
        <begin position="1"/>
        <end position="119"/>
    </location>
</feature>
<feature type="modified residue" description="4-aspartylphosphate" evidence="4">
    <location>
        <position position="54"/>
    </location>
</feature>
<keyword evidence="4" id="KW-0597">Phosphoprotein</keyword>
<evidence type="ECO:0000313" key="7">
    <source>
        <dbReference type="EMBL" id="MBE9398141.1"/>
    </source>
</evidence>
<dbReference type="EMBL" id="JADEYS010000012">
    <property type="protein sequence ID" value="MBE9398141.1"/>
    <property type="molecule type" value="Genomic_DNA"/>
</dbReference>
<accession>A0A8J7K7F1</accession>
<dbReference type="Gene3D" id="3.40.50.2300">
    <property type="match status" value="1"/>
</dbReference>
<dbReference type="PANTHER" id="PTHR43280">
    <property type="entry name" value="ARAC-FAMILY TRANSCRIPTIONAL REGULATOR"/>
    <property type="match status" value="1"/>
</dbReference>
<dbReference type="AlphaFoldDB" id="A0A8J7K7F1"/>
<evidence type="ECO:0000256" key="3">
    <source>
        <dbReference type="ARBA" id="ARBA00023163"/>
    </source>
</evidence>